<proteinExistence type="predicted"/>
<accession>A0ACC1NFN7</accession>
<protein>
    <submittedName>
        <fullName evidence="1">Uncharacterized protein</fullName>
    </submittedName>
</protein>
<name>A0ACC1NFN7_9HYPO</name>
<evidence type="ECO:0000313" key="2">
    <source>
        <dbReference type="Proteomes" id="UP001143910"/>
    </source>
</evidence>
<reference evidence="1" key="1">
    <citation type="submission" date="2022-08" db="EMBL/GenBank/DDBJ databases">
        <title>Genome Sequence of Lecanicillium fungicola.</title>
        <authorList>
            <person name="Buettner E."/>
        </authorList>
    </citation>
    <scope>NUCLEOTIDE SEQUENCE</scope>
    <source>
        <strain evidence="1">Babe33</strain>
    </source>
</reference>
<dbReference type="EMBL" id="JANJQO010000409">
    <property type="protein sequence ID" value="KAJ2978090.1"/>
    <property type="molecule type" value="Genomic_DNA"/>
</dbReference>
<keyword evidence="2" id="KW-1185">Reference proteome</keyword>
<sequence length="292" mass="32067">MACPECFTGHINPGTPTGHWETIHGLRTYVAKPAPGKSTPGIIVIIPDAFGVDFVNNQILADHYASAADFLVYLPDFMDGNAAPVRTMINMAHLWDETESWLFKPYYLIAMLFDFLPHLYRNRFTVTWPRVTGFLKELHANNADAYPVGVAGFCWGGLHAIRLTHETGETITASGLPLADAIFAAHPSSVDVAADIGNVRRNLSIAIGDDDAVMGIKQVRQAELILASKSDIDSEVIIYPGAKHGFSIRASRVKADSVETRQAAEAEEQAVSWFKRRFDAVSRTRQVVGQSK</sequence>
<organism evidence="1 2">
    <name type="scientific">Zarea fungicola</name>
    <dbReference type="NCBI Taxonomy" id="93591"/>
    <lineage>
        <taxon>Eukaryota</taxon>
        <taxon>Fungi</taxon>
        <taxon>Dikarya</taxon>
        <taxon>Ascomycota</taxon>
        <taxon>Pezizomycotina</taxon>
        <taxon>Sordariomycetes</taxon>
        <taxon>Hypocreomycetidae</taxon>
        <taxon>Hypocreales</taxon>
        <taxon>Cordycipitaceae</taxon>
        <taxon>Zarea</taxon>
    </lineage>
</organism>
<dbReference type="Proteomes" id="UP001143910">
    <property type="component" value="Unassembled WGS sequence"/>
</dbReference>
<evidence type="ECO:0000313" key="1">
    <source>
        <dbReference type="EMBL" id="KAJ2978090.1"/>
    </source>
</evidence>
<comment type="caution">
    <text evidence="1">The sequence shown here is derived from an EMBL/GenBank/DDBJ whole genome shotgun (WGS) entry which is preliminary data.</text>
</comment>
<gene>
    <name evidence="1" type="ORF">NQ176_g4012</name>
</gene>